<dbReference type="EMBL" id="SJPX01000004">
    <property type="protein sequence ID" value="TWU49372.1"/>
    <property type="molecule type" value="Genomic_DNA"/>
</dbReference>
<proteinExistence type="inferred from homology"/>
<protein>
    <submittedName>
        <fullName evidence="4">Bacterial type II and III secretion system protein</fullName>
    </submittedName>
</protein>
<dbReference type="Pfam" id="PF00263">
    <property type="entry name" value="Secretin"/>
    <property type="match status" value="1"/>
</dbReference>
<dbReference type="OrthoDB" id="276771at2"/>
<dbReference type="Proteomes" id="UP000317977">
    <property type="component" value="Unassembled WGS sequence"/>
</dbReference>
<comment type="similarity">
    <text evidence="1">Belongs to the bacterial secretin family.</text>
</comment>
<evidence type="ECO:0000256" key="2">
    <source>
        <dbReference type="SAM" id="SignalP"/>
    </source>
</evidence>
<dbReference type="InterPro" id="IPR001775">
    <property type="entry name" value="GspD/PilQ"/>
</dbReference>
<evidence type="ECO:0000313" key="4">
    <source>
        <dbReference type="EMBL" id="TWU49372.1"/>
    </source>
</evidence>
<organism evidence="4 5">
    <name type="scientific">Rubripirellula reticaptiva</name>
    <dbReference type="NCBI Taxonomy" id="2528013"/>
    <lineage>
        <taxon>Bacteria</taxon>
        <taxon>Pseudomonadati</taxon>
        <taxon>Planctomycetota</taxon>
        <taxon>Planctomycetia</taxon>
        <taxon>Pirellulales</taxon>
        <taxon>Pirellulaceae</taxon>
        <taxon>Rubripirellula</taxon>
    </lineage>
</organism>
<evidence type="ECO:0000259" key="3">
    <source>
        <dbReference type="Pfam" id="PF00263"/>
    </source>
</evidence>
<evidence type="ECO:0000256" key="1">
    <source>
        <dbReference type="RuleBase" id="RU004003"/>
    </source>
</evidence>
<name>A0A5C6EJY9_9BACT</name>
<feature type="chain" id="PRO_5023127985" evidence="2">
    <location>
        <begin position="31"/>
        <end position="345"/>
    </location>
</feature>
<dbReference type="InterPro" id="IPR004846">
    <property type="entry name" value="T2SS/T3SS_dom"/>
</dbReference>
<evidence type="ECO:0000313" key="5">
    <source>
        <dbReference type="Proteomes" id="UP000317977"/>
    </source>
</evidence>
<gene>
    <name evidence="4" type="ORF">Poly59_39870</name>
</gene>
<feature type="signal peptide" evidence="2">
    <location>
        <begin position="1"/>
        <end position="30"/>
    </location>
</feature>
<accession>A0A5C6EJY9</accession>
<dbReference type="AlphaFoldDB" id="A0A5C6EJY9"/>
<feature type="domain" description="Type II/III secretion system secretin-like" evidence="3">
    <location>
        <begin position="175"/>
        <end position="343"/>
    </location>
</feature>
<dbReference type="GO" id="GO:0009306">
    <property type="term" value="P:protein secretion"/>
    <property type="evidence" value="ECO:0007669"/>
    <property type="project" value="InterPro"/>
</dbReference>
<dbReference type="PRINTS" id="PR00811">
    <property type="entry name" value="BCTERIALGSPD"/>
</dbReference>
<reference evidence="4 5" key="1">
    <citation type="submission" date="2019-02" db="EMBL/GenBank/DDBJ databases">
        <title>Deep-cultivation of Planctomycetes and their phenomic and genomic characterization uncovers novel biology.</title>
        <authorList>
            <person name="Wiegand S."/>
            <person name="Jogler M."/>
            <person name="Boedeker C."/>
            <person name="Pinto D."/>
            <person name="Vollmers J."/>
            <person name="Rivas-Marin E."/>
            <person name="Kohn T."/>
            <person name="Peeters S.H."/>
            <person name="Heuer A."/>
            <person name="Rast P."/>
            <person name="Oberbeckmann S."/>
            <person name="Bunk B."/>
            <person name="Jeske O."/>
            <person name="Meyerdierks A."/>
            <person name="Storesund J.E."/>
            <person name="Kallscheuer N."/>
            <person name="Luecker S."/>
            <person name="Lage O.M."/>
            <person name="Pohl T."/>
            <person name="Merkel B.J."/>
            <person name="Hornburger P."/>
            <person name="Mueller R.-W."/>
            <person name="Bruemmer F."/>
            <person name="Labrenz M."/>
            <person name="Spormann A.M."/>
            <person name="Op Den Camp H."/>
            <person name="Overmann J."/>
            <person name="Amann R."/>
            <person name="Jetten M.S.M."/>
            <person name="Mascher T."/>
            <person name="Medema M.H."/>
            <person name="Devos D.P."/>
            <person name="Kaster A.-K."/>
            <person name="Ovreas L."/>
            <person name="Rohde M."/>
            <person name="Galperin M.Y."/>
            <person name="Jogler C."/>
        </authorList>
    </citation>
    <scope>NUCLEOTIDE SEQUENCE [LARGE SCALE GENOMIC DNA]</scope>
    <source>
        <strain evidence="4 5">Poly59</strain>
    </source>
</reference>
<keyword evidence="5" id="KW-1185">Reference proteome</keyword>
<dbReference type="RefSeq" id="WP_146535639.1">
    <property type="nucleotide sequence ID" value="NZ_SJPX01000004.1"/>
</dbReference>
<keyword evidence="2" id="KW-0732">Signal</keyword>
<comment type="caution">
    <text evidence="4">The sequence shown here is derived from an EMBL/GenBank/DDBJ whole genome shotgun (WGS) entry which is preliminary data.</text>
</comment>
<sequence length="345" mass="37107" precursor="true">MTKTNRFAPRFAVVTFALAGSLIGSSAAMAQLTITNPDSASIDAPSASTSTRQTPVFPASYRAPSRIRTFTDEAAAHQDEQSLAQIRVKVQYLMVDSATRVAMYRKIDRDKIRHIGSGTRILVPESPVNPIGTADSADANSSSIQMQCPSAATTCVLSGKEVDAMIDRVTQAEASAVKPVPSIMLLDGKDAEMNDLSQRPFIIDMHGPDDNRKPTVEVFDEGTRVHIQAAIVHGAAEPEITVSAHVVCSRIVDLVDESVFGLGEDAATIAMPQHMSKTTHSSETLATGSVLMIDPHFQTPAKILSEVPVPMVSKIPYLGQNFKSVQEVEVQQYLIVLLQPSVVTP</sequence>